<dbReference type="PRINTS" id="PR01345">
    <property type="entry name" value="CERVTRCPTASE"/>
</dbReference>
<gene>
    <name evidence="1" type="primary">Hypp4172</name>
    <name evidence="1" type="ORF">BLAG_LOCUS22060</name>
</gene>
<evidence type="ECO:0000313" key="1">
    <source>
        <dbReference type="EMBL" id="CAH1269406.1"/>
    </source>
</evidence>
<name>A0A8K0F0G3_BRALA</name>
<evidence type="ECO:0000313" key="2">
    <source>
        <dbReference type="Proteomes" id="UP000838412"/>
    </source>
</evidence>
<protein>
    <submittedName>
        <fullName evidence="1">Hypp4172 protein</fullName>
    </submittedName>
</protein>
<dbReference type="Proteomes" id="UP000838412">
    <property type="component" value="Chromosome 7"/>
</dbReference>
<organism evidence="1 2">
    <name type="scientific">Branchiostoma lanceolatum</name>
    <name type="common">Common lancelet</name>
    <name type="synonym">Amphioxus lanceolatum</name>
    <dbReference type="NCBI Taxonomy" id="7740"/>
    <lineage>
        <taxon>Eukaryota</taxon>
        <taxon>Metazoa</taxon>
        <taxon>Chordata</taxon>
        <taxon>Cephalochordata</taxon>
        <taxon>Leptocardii</taxon>
        <taxon>Amphioxiformes</taxon>
        <taxon>Branchiostomatidae</taxon>
        <taxon>Branchiostoma</taxon>
    </lineage>
</organism>
<accession>A0A8K0F0G3</accession>
<reference evidence="1" key="1">
    <citation type="submission" date="2022-01" db="EMBL/GenBank/DDBJ databases">
        <authorList>
            <person name="Braso-Vives M."/>
        </authorList>
    </citation>
    <scope>NUCLEOTIDE SEQUENCE</scope>
</reference>
<dbReference type="EMBL" id="OV696692">
    <property type="protein sequence ID" value="CAH1269406.1"/>
    <property type="molecule type" value="Genomic_DNA"/>
</dbReference>
<dbReference type="PANTHER" id="PTHR33332">
    <property type="entry name" value="REVERSE TRANSCRIPTASE DOMAIN-CONTAINING PROTEIN"/>
    <property type="match status" value="1"/>
</dbReference>
<proteinExistence type="predicted"/>
<dbReference type="AlphaFoldDB" id="A0A8K0F0G3"/>
<dbReference type="OrthoDB" id="6144714at2759"/>
<keyword evidence="2" id="KW-1185">Reference proteome</keyword>
<sequence length="266" mass="30714">MTLRCFAECRNSPQETAADISSLAGWSNDWQLSFNIEKCKRMHIGYGNPCKEYEMQGHIFDETSEERDLGVTVDHKLKFHAHCTATAGKAFRTLGLIRKSFQRLDEKTVPILYKTMVRPIIEYGNVIWGPHYKGDQLLLVRVEHKATRLVPGLADISYEDRLRRLKLPTLEHRRKRGDMIQVFKFVKGFDRVNPSRLFNFNVDRRTRGHPYKMVKPQAKKPARSNCLSVRSVNSWNSLPADVVAAETVKSKLDNHWRGLEYSPSPT</sequence>